<dbReference type="InterPro" id="IPR003593">
    <property type="entry name" value="AAA+_ATPase"/>
</dbReference>
<evidence type="ECO:0000313" key="3">
    <source>
        <dbReference type="EMBL" id="MBW3091809.1"/>
    </source>
</evidence>
<protein>
    <submittedName>
        <fullName evidence="3">ATP-binding cassette domain-containing protein</fullName>
    </submittedName>
</protein>
<dbReference type="GO" id="GO:0005524">
    <property type="term" value="F:ATP binding"/>
    <property type="evidence" value="ECO:0007669"/>
    <property type="project" value="UniProtKB-KW"/>
</dbReference>
<dbReference type="Proteomes" id="UP000700815">
    <property type="component" value="Unassembled WGS sequence"/>
</dbReference>
<dbReference type="PROSITE" id="PS50893">
    <property type="entry name" value="ABC_TRANSPORTER_2"/>
    <property type="match status" value="1"/>
</dbReference>
<comment type="caution">
    <text evidence="3">The sequence shown here is derived from an EMBL/GenBank/DDBJ whole genome shotgun (WGS) entry which is preliminary data.</text>
</comment>
<keyword evidence="3" id="KW-0547">Nucleotide-binding</keyword>
<keyword evidence="4" id="KW-1185">Reference proteome</keyword>
<feature type="compositionally biased region" description="Low complexity" evidence="1">
    <location>
        <begin position="113"/>
        <end position="127"/>
    </location>
</feature>
<gene>
    <name evidence="3" type="ORF">KIH79_02345</name>
</gene>
<dbReference type="InterPro" id="IPR039421">
    <property type="entry name" value="Type_1_exporter"/>
</dbReference>
<reference evidence="3 4" key="1">
    <citation type="submission" date="2021-05" db="EMBL/GenBank/DDBJ databases">
        <title>Phylogenetic classification of ten novel species belonging to the genus Bifidobacterium comprising B. colchicus sp. nov., B. abeli sp. nov., B. bicoloris sp. nov., B. guerezis sp. nov., B. rosaliae sp. nov., B. santillanensis sp. nov., B. argentati sp. nov., B. amazzoni sp. nov., B. pluviali sp. nov., and B. pinnaculum sp. nov.</title>
        <authorList>
            <person name="Lugli G.A."/>
            <person name="Ruiz Garcia L."/>
            <person name="Margolles A."/>
            <person name="Ventura M."/>
        </authorList>
    </citation>
    <scope>NUCLEOTIDE SEQUENCE [LARGE SCALE GENOMIC DNA]</scope>
    <source>
        <strain evidence="3 4">82T10</strain>
    </source>
</reference>
<dbReference type="EMBL" id="JAHBBH010000004">
    <property type="protein sequence ID" value="MBW3091809.1"/>
    <property type="molecule type" value="Genomic_DNA"/>
</dbReference>
<dbReference type="InterPro" id="IPR017871">
    <property type="entry name" value="ABC_transporter-like_CS"/>
</dbReference>
<feature type="domain" description="ABC transporter" evidence="2">
    <location>
        <begin position="114"/>
        <end position="298"/>
    </location>
</feature>
<evidence type="ECO:0000259" key="2">
    <source>
        <dbReference type="PROSITE" id="PS50893"/>
    </source>
</evidence>
<keyword evidence="3" id="KW-0067">ATP-binding</keyword>
<organism evidence="3 4">
    <name type="scientific">Bifidobacterium miconis</name>
    <dbReference type="NCBI Taxonomy" id="2834435"/>
    <lineage>
        <taxon>Bacteria</taxon>
        <taxon>Bacillati</taxon>
        <taxon>Actinomycetota</taxon>
        <taxon>Actinomycetes</taxon>
        <taxon>Bifidobacteriales</taxon>
        <taxon>Bifidobacteriaceae</taxon>
        <taxon>Bifidobacterium</taxon>
    </lineage>
</organism>
<name>A0ABS6WCM3_9BIFI</name>
<feature type="compositionally biased region" description="Acidic residues" evidence="1">
    <location>
        <begin position="102"/>
        <end position="112"/>
    </location>
</feature>
<sequence>MCAARRGRYVEYLNAGMNFTQAARAVGVSKRTGKAWRNGRTRATGRNEKPLVDWYRSTMDKPKKISTRYLSQDERMSIADWRHAGMGVRAEHITYRYPAADDSSDDDNDAIDGVDGNDTTSSGTTDTPARLALDDISLDIAPESIVAFVGENGSGKTTLAKIIAGILEPDSGTVTLPRPNDANVTTTLGRLGAQWGGIGLSGGQWQRLALARTFLSDQPLWILDEPTAAVDATAEAAIYHDLTENRPAGTTVIVTSHRPHVLTHVDRIVVLDRGRVAESGTYDQLIAKRGRFSQLAHDSLE</sequence>
<dbReference type="SMART" id="SM00382">
    <property type="entry name" value="AAA"/>
    <property type="match status" value="1"/>
</dbReference>
<dbReference type="PANTHER" id="PTHR43394:SF1">
    <property type="entry name" value="ATP-BINDING CASSETTE SUB-FAMILY B MEMBER 10, MITOCHONDRIAL"/>
    <property type="match status" value="1"/>
</dbReference>
<dbReference type="PROSITE" id="PS00211">
    <property type="entry name" value="ABC_TRANSPORTER_1"/>
    <property type="match status" value="1"/>
</dbReference>
<dbReference type="InterPro" id="IPR003439">
    <property type="entry name" value="ABC_transporter-like_ATP-bd"/>
</dbReference>
<dbReference type="CDD" id="cd03228">
    <property type="entry name" value="ABCC_MRP_Like"/>
    <property type="match status" value="1"/>
</dbReference>
<evidence type="ECO:0000313" key="4">
    <source>
        <dbReference type="Proteomes" id="UP000700815"/>
    </source>
</evidence>
<accession>A0ABS6WCM3</accession>
<dbReference type="Pfam" id="PF00005">
    <property type="entry name" value="ABC_tran"/>
    <property type="match status" value="2"/>
</dbReference>
<dbReference type="PANTHER" id="PTHR43394">
    <property type="entry name" value="ATP-DEPENDENT PERMEASE MDL1, MITOCHONDRIAL"/>
    <property type="match status" value="1"/>
</dbReference>
<proteinExistence type="predicted"/>
<evidence type="ECO:0000256" key="1">
    <source>
        <dbReference type="SAM" id="MobiDB-lite"/>
    </source>
</evidence>
<feature type="region of interest" description="Disordered" evidence="1">
    <location>
        <begin position="99"/>
        <end position="128"/>
    </location>
</feature>